<accession>A0AAW2FM35</accession>
<name>A0AAW2FM35_9HYME</name>
<evidence type="ECO:0000313" key="1">
    <source>
        <dbReference type="EMBL" id="KAL0115035.1"/>
    </source>
</evidence>
<dbReference type="AlphaFoldDB" id="A0AAW2FM35"/>
<keyword evidence="2" id="KW-1185">Reference proteome</keyword>
<reference evidence="1 2" key="1">
    <citation type="submission" date="2023-03" db="EMBL/GenBank/DDBJ databases">
        <title>High recombination rates correlate with genetic variation in Cardiocondyla obscurior ants.</title>
        <authorList>
            <person name="Errbii M."/>
        </authorList>
    </citation>
    <scope>NUCLEOTIDE SEQUENCE [LARGE SCALE GENOMIC DNA]</scope>
    <source>
        <strain evidence="1">Alpha-2009</strain>
        <tissue evidence="1">Whole body</tissue>
    </source>
</reference>
<comment type="caution">
    <text evidence="1">The sequence shown here is derived from an EMBL/GenBank/DDBJ whole genome shotgun (WGS) entry which is preliminary data.</text>
</comment>
<gene>
    <name evidence="1" type="ORF">PUN28_010535</name>
</gene>
<evidence type="ECO:0000313" key="2">
    <source>
        <dbReference type="Proteomes" id="UP001430953"/>
    </source>
</evidence>
<dbReference type="EMBL" id="JADYXP020000010">
    <property type="protein sequence ID" value="KAL0115035.1"/>
    <property type="molecule type" value="Genomic_DNA"/>
</dbReference>
<organism evidence="1 2">
    <name type="scientific">Cardiocondyla obscurior</name>
    <dbReference type="NCBI Taxonomy" id="286306"/>
    <lineage>
        <taxon>Eukaryota</taxon>
        <taxon>Metazoa</taxon>
        <taxon>Ecdysozoa</taxon>
        <taxon>Arthropoda</taxon>
        <taxon>Hexapoda</taxon>
        <taxon>Insecta</taxon>
        <taxon>Pterygota</taxon>
        <taxon>Neoptera</taxon>
        <taxon>Endopterygota</taxon>
        <taxon>Hymenoptera</taxon>
        <taxon>Apocrita</taxon>
        <taxon>Aculeata</taxon>
        <taxon>Formicoidea</taxon>
        <taxon>Formicidae</taxon>
        <taxon>Myrmicinae</taxon>
        <taxon>Cardiocondyla</taxon>
    </lineage>
</organism>
<proteinExistence type="predicted"/>
<sequence length="94" mass="11241">MQSQVTIARDLEEIRDLVTSTIVLIHVILTLYKERNLILKTNILFIGRVIIYELRESYREKSNAISRKRFEILKRLLNKNHIELPRMALTSRMF</sequence>
<protein>
    <submittedName>
        <fullName evidence="1">Uncharacterized protein</fullName>
    </submittedName>
</protein>
<dbReference type="Proteomes" id="UP001430953">
    <property type="component" value="Unassembled WGS sequence"/>
</dbReference>